<proteinExistence type="predicted"/>
<reference evidence="2" key="1">
    <citation type="submission" date="2017-06" db="EMBL/GenBank/DDBJ databases">
        <title>Whole genome sequence of Laribacter hongkongensis LHGZ1.</title>
        <authorList>
            <person name="Chen D."/>
            <person name="Wu H."/>
            <person name="Chen J."/>
        </authorList>
    </citation>
    <scope>NUCLEOTIDE SEQUENCE [LARGE SCALE GENOMIC DNA]</scope>
    <source>
        <strain evidence="2">LHGZ1</strain>
    </source>
</reference>
<dbReference type="OrthoDB" id="5298153at2"/>
<organism evidence="1 2">
    <name type="scientific">Laribacter hongkongensis</name>
    <dbReference type="NCBI Taxonomy" id="168471"/>
    <lineage>
        <taxon>Bacteria</taxon>
        <taxon>Pseudomonadati</taxon>
        <taxon>Pseudomonadota</taxon>
        <taxon>Betaproteobacteria</taxon>
        <taxon>Neisseriales</taxon>
        <taxon>Aquaspirillaceae</taxon>
        <taxon>Laribacter</taxon>
    </lineage>
</organism>
<protein>
    <submittedName>
        <fullName evidence="1">Putative proline rich signal peptide protein</fullName>
    </submittedName>
</protein>
<name>A0A248LE44_9NEIS</name>
<dbReference type="Proteomes" id="UP000197424">
    <property type="component" value="Chromosome"/>
</dbReference>
<evidence type="ECO:0000313" key="1">
    <source>
        <dbReference type="EMBL" id="ASJ22892.1"/>
    </source>
</evidence>
<dbReference type="InterPro" id="IPR025500">
    <property type="entry name" value="DUF4390"/>
</dbReference>
<gene>
    <name evidence="1" type="ORF">LHGZ1_0061</name>
</gene>
<accession>A0A248LE44</accession>
<dbReference type="AlphaFoldDB" id="A0A248LE44"/>
<evidence type="ECO:0000313" key="2">
    <source>
        <dbReference type="Proteomes" id="UP000197424"/>
    </source>
</evidence>
<dbReference type="OMA" id="WKRFTFT"/>
<sequence length="233" mass="25988">MPSLLAMPMPPLNATCNWFRTTRTTASTMPCSSAADPSRRWHNWLALAALLLALVGLQPAAHAAAAPLENRLAELVLSDGSLVVNSRFAVTLNPTLVEALEQGVTLTFRLEFELTRPRSTSWWQELTSGFSPEISQFYRLSWHPLTRQYRVNFGGLYLSFARLEDALAMIGSARYWQVLPRSSVDGQPLKSFAGRLRLRLDTAQLPKPFQLNILKSTDWSLDSGWITVSGETP</sequence>
<dbReference type="EMBL" id="CP022115">
    <property type="protein sequence ID" value="ASJ22892.1"/>
    <property type="molecule type" value="Genomic_DNA"/>
</dbReference>
<dbReference type="Pfam" id="PF14334">
    <property type="entry name" value="DUF4390"/>
    <property type="match status" value="1"/>
</dbReference>